<sequence>MNTTNYKELFDHAADALGHLQLFDALEVMEQAAHDLKQSDLISEEESIRNDYERMLLFLAQGGKDPQKESMHQAFLLRACNLLYRIHHQYLHLYGSNHIGEIMRTDKSLSSDNPNDYIQEVLKLTALLEDYTHEQNSNSESIEALYQDLYRELNKCFNYLLTADLFHEEKKQAVIAGLSRMPESYTCLLLSAVYLNCMEAADLNKIKILFHFIRNSSNRIRIHALTAFLIVYTQHCNLIELDQVFHHEILMLKEEENIEEEITAIQKQLFLSKETEKASQILNKDILPNMMRSGLGNLNQMDMNMSLDSLLQGNLGSSLENNMEHLTQMTRTGYDINYNLFSSMCRNIFFSKFTNWFCNFDLYHPDLTDLRKNEQGKKMLETLGKSKRLCELDKYAMGYILNHMPENMRGAMLDGGIQAELEDQNIPVPSKERQEIIRSHIQDLYRFYTKSLQKKNLKDPFSPVPFFGKNKAIMQIIDEGHFLEKMAQFFMDTELYQEAQNALLALLEIRSANAWILHALAITYQKQDALPRALQYEQQAELLDPDNMDILMSIQQLCLLLDKHNMRVNYLKRIEEKQKLDLILELGMIYSQMESKQYDEALQRCHKLKYLKIEDSFANRSIAWCSLMTQKPDAALKYYKLLLKGKDIIWGDYLNIGNTAWINGNIMDAVSYYKTFVYEFNKSEDAKLGSWIDAFEESEEILENYGIDHRDICLIKEIIKAKTNQ</sequence>
<organism evidence="1 2">
    <name type="scientific">Candidatus Paraprevotella stercoravium</name>
    <dbReference type="NCBI Taxonomy" id="2838725"/>
    <lineage>
        <taxon>Bacteria</taxon>
        <taxon>Pseudomonadati</taxon>
        <taxon>Bacteroidota</taxon>
        <taxon>Bacteroidia</taxon>
        <taxon>Bacteroidales</taxon>
        <taxon>Prevotellaceae</taxon>
        <taxon>Paraprevotella</taxon>
    </lineage>
</organism>
<dbReference type="EMBL" id="JAHLFU010000141">
    <property type="protein sequence ID" value="MBU3853501.1"/>
    <property type="molecule type" value="Genomic_DNA"/>
</dbReference>
<dbReference type="AlphaFoldDB" id="A0A9E2L6B5"/>
<gene>
    <name evidence="1" type="ORF">H9789_06755</name>
</gene>
<accession>A0A9E2L6B5</accession>
<protein>
    <submittedName>
        <fullName evidence="1">Tetratricopeptide repeat protein</fullName>
    </submittedName>
</protein>
<dbReference type="SUPFAM" id="SSF48452">
    <property type="entry name" value="TPR-like"/>
    <property type="match status" value="1"/>
</dbReference>
<reference evidence="1" key="1">
    <citation type="journal article" date="2021" name="PeerJ">
        <title>Extensive microbial diversity within the chicken gut microbiome revealed by metagenomics and culture.</title>
        <authorList>
            <person name="Gilroy R."/>
            <person name="Ravi A."/>
            <person name="Getino M."/>
            <person name="Pursley I."/>
            <person name="Horton D.L."/>
            <person name="Alikhan N.F."/>
            <person name="Baker D."/>
            <person name="Gharbi K."/>
            <person name="Hall N."/>
            <person name="Watson M."/>
            <person name="Adriaenssens E.M."/>
            <person name="Foster-Nyarko E."/>
            <person name="Jarju S."/>
            <person name="Secka A."/>
            <person name="Antonio M."/>
            <person name="Oren A."/>
            <person name="Chaudhuri R.R."/>
            <person name="La Ragione R."/>
            <person name="Hildebrand F."/>
            <person name="Pallen M.J."/>
        </authorList>
    </citation>
    <scope>NUCLEOTIDE SEQUENCE</scope>
    <source>
        <strain evidence="1">G3-2149</strain>
    </source>
</reference>
<name>A0A9E2L6B5_9BACT</name>
<reference evidence="1" key="2">
    <citation type="submission" date="2021-04" db="EMBL/GenBank/DDBJ databases">
        <authorList>
            <person name="Gilroy R."/>
        </authorList>
    </citation>
    <scope>NUCLEOTIDE SEQUENCE</scope>
    <source>
        <strain evidence="1">G3-2149</strain>
    </source>
</reference>
<dbReference type="InterPro" id="IPR011990">
    <property type="entry name" value="TPR-like_helical_dom_sf"/>
</dbReference>
<evidence type="ECO:0000313" key="1">
    <source>
        <dbReference type="EMBL" id="MBU3853501.1"/>
    </source>
</evidence>
<proteinExistence type="predicted"/>
<dbReference type="Gene3D" id="1.25.40.10">
    <property type="entry name" value="Tetratricopeptide repeat domain"/>
    <property type="match status" value="2"/>
</dbReference>
<comment type="caution">
    <text evidence="1">The sequence shown here is derived from an EMBL/GenBank/DDBJ whole genome shotgun (WGS) entry which is preliminary data.</text>
</comment>
<evidence type="ECO:0000313" key="2">
    <source>
        <dbReference type="Proteomes" id="UP000823865"/>
    </source>
</evidence>
<dbReference type="Proteomes" id="UP000823865">
    <property type="component" value="Unassembled WGS sequence"/>
</dbReference>